<reference evidence="2" key="1">
    <citation type="submission" date="2022-06" db="EMBL/GenBank/DDBJ databases">
        <title>Genomic Encyclopedia of Archaeal and Bacterial Type Strains, Phase II (KMG-II): from individual species to whole genera.</title>
        <authorList>
            <person name="Goeker M."/>
        </authorList>
    </citation>
    <scope>NUCLEOTIDE SEQUENCE</scope>
    <source>
        <strain evidence="2">DSM 43935</strain>
    </source>
</reference>
<protein>
    <submittedName>
        <fullName evidence="2">NADH-flavin reductase</fullName>
    </submittedName>
</protein>
<dbReference type="Pfam" id="PF13460">
    <property type="entry name" value="NAD_binding_10"/>
    <property type="match status" value="1"/>
</dbReference>
<dbReference type="Gene3D" id="3.40.50.720">
    <property type="entry name" value="NAD(P)-binding Rossmann-like Domain"/>
    <property type="match status" value="1"/>
</dbReference>
<dbReference type="AlphaFoldDB" id="A0AAE3GMK1"/>
<gene>
    <name evidence="2" type="ORF">LX83_006922</name>
</gene>
<comment type="caution">
    <text evidence="2">The sequence shown here is derived from an EMBL/GenBank/DDBJ whole genome shotgun (WGS) entry which is preliminary data.</text>
</comment>
<dbReference type="GO" id="GO:0004074">
    <property type="term" value="F:biliverdin reductase [NAD(P)H] activity"/>
    <property type="evidence" value="ECO:0007669"/>
    <property type="project" value="TreeGrafter"/>
</dbReference>
<feature type="domain" description="NAD(P)-binding" evidence="1">
    <location>
        <begin position="7"/>
        <end position="201"/>
    </location>
</feature>
<dbReference type="SUPFAM" id="SSF51735">
    <property type="entry name" value="NAD(P)-binding Rossmann-fold domains"/>
    <property type="match status" value="1"/>
</dbReference>
<dbReference type="PANTHER" id="PTHR43355">
    <property type="entry name" value="FLAVIN REDUCTASE (NADPH)"/>
    <property type="match status" value="1"/>
</dbReference>
<dbReference type="CDD" id="cd05244">
    <property type="entry name" value="BVR-B_like_SDR_a"/>
    <property type="match status" value="1"/>
</dbReference>
<sequence>MKLTVFGASGGTGGQVLAQALDAGHHVTAVARASSTLAVTEHPRLTVVRADVFDAEAIAPAVAGADAVVTALGSRQVSAPTEVCARGTRAILAAMHATGTRRLVAVSASGAFSDSGDGPLTRYAVKPVLRRVLRHSFADMRAMERAIRDSAVDWTVVRPPMLTNGPLTRRYRTALNRNVRGGIRLSRADLAHCVLHQVGEPTAVRAVVCVGY</sequence>
<dbReference type="Proteomes" id="UP001206128">
    <property type="component" value="Unassembled WGS sequence"/>
</dbReference>
<dbReference type="InterPro" id="IPR051606">
    <property type="entry name" value="Polyketide_Oxido-like"/>
</dbReference>
<dbReference type="InterPro" id="IPR036291">
    <property type="entry name" value="NAD(P)-bd_dom_sf"/>
</dbReference>
<dbReference type="EMBL" id="JAMTCK010000023">
    <property type="protein sequence ID" value="MCP2170034.1"/>
    <property type="molecule type" value="Genomic_DNA"/>
</dbReference>
<evidence type="ECO:0000313" key="3">
    <source>
        <dbReference type="Proteomes" id="UP001206128"/>
    </source>
</evidence>
<dbReference type="InterPro" id="IPR016040">
    <property type="entry name" value="NAD(P)-bd_dom"/>
</dbReference>
<accession>A0AAE3GMK1</accession>
<name>A0AAE3GMK1_9PSEU</name>
<keyword evidence="3" id="KW-1185">Reference proteome</keyword>
<dbReference type="RefSeq" id="WP_253779724.1">
    <property type="nucleotide sequence ID" value="NZ_JAMTCK010000023.1"/>
</dbReference>
<evidence type="ECO:0000313" key="2">
    <source>
        <dbReference type="EMBL" id="MCP2170034.1"/>
    </source>
</evidence>
<organism evidence="2 3">
    <name type="scientific">Goodfellowiella coeruleoviolacea</name>
    <dbReference type="NCBI Taxonomy" id="334858"/>
    <lineage>
        <taxon>Bacteria</taxon>
        <taxon>Bacillati</taxon>
        <taxon>Actinomycetota</taxon>
        <taxon>Actinomycetes</taxon>
        <taxon>Pseudonocardiales</taxon>
        <taxon>Pseudonocardiaceae</taxon>
        <taxon>Goodfellowiella</taxon>
    </lineage>
</organism>
<proteinExistence type="predicted"/>
<dbReference type="GO" id="GO:0042602">
    <property type="term" value="F:riboflavin reductase (NADPH) activity"/>
    <property type="evidence" value="ECO:0007669"/>
    <property type="project" value="TreeGrafter"/>
</dbReference>
<evidence type="ECO:0000259" key="1">
    <source>
        <dbReference type="Pfam" id="PF13460"/>
    </source>
</evidence>
<dbReference type="PANTHER" id="PTHR43355:SF2">
    <property type="entry name" value="FLAVIN REDUCTASE (NADPH)"/>
    <property type="match status" value="1"/>
</dbReference>